<dbReference type="GO" id="GO:0004984">
    <property type="term" value="F:olfactory receptor activity"/>
    <property type="evidence" value="ECO:0007669"/>
    <property type="project" value="InterPro"/>
</dbReference>
<evidence type="ECO:0000256" key="3">
    <source>
        <dbReference type="ARBA" id="ARBA00022606"/>
    </source>
</evidence>
<evidence type="ECO:0000256" key="8">
    <source>
        <dbReference type="ARBA" id="ARBA00023170"/>
    </source>
</evidence>
<evidence type="ECO:0000256" key="4">
    <source>
        <dbReference type="ARBA" id="ARBA00022692"/>
    </source>
</evidence>
<dbReference type="PANTHER" id="PTHR21137">
    <property type="entry name" value="ODORANT RECEPTOR"/>
    <property type="match status" value="1"/>
</dbReference>
<protein>
    <recommendedName>
        <fullName evidence="12">Odorant receptor</fullName>
    </recommendedName>
</protein>
<evidence type="ECO:0000256" key="1">
    <source>
        <dbReference type="ARBA" id="ARBA00004651"/>
    </source>
</evidence>
<keyword evidence="9" id="KW-0807">Transducer</keyword>
<dbReference type="GO" id="GO:0007165">
    <property type="term" value="P:signal transduction"/>
    <property type="evidence" value="ECO:0007669"/>
    <property type="project" value="UniProtKB-KW"/>
</dbReference>
<proteinExistence type="predicted"/>
<keyword evidence="8" id="KW-0675">Receptor</keyword>
<dbReference type="GO" id="GO:0005886">
    <property type="term" value="C:plasma membrane"/>
    <property type="evidence" value="ECO:0007669"/>
    <property type="project" value="UniProtKB-SubCell"/>
</dbReference>
<comment type="subcellular location">
    <subcellularLocation>
        <location evidence="1">Cell membrane</location>
        <topology evidence="1">Multi-pass membrane protein</topology>
    </subcellularLocation>
</comment>
<accession>A0A8D8YTQ1</accession>
<dbReference type="GO" id="GO:0005549">
    <property type="term" value="F:odorant binding"/>
    <property type="evidence" value="ECO:0007669"/>
    <property type="project" value="InterPro"/>
</dbReference>
<evidence type="ECO:0000256" key="2">
    <source>
        <dbReference type="ARBA" id="ARBA00022475"/>
    </source>
</evidence>
<evidence type="ECO:0000256" key="10">
    <source>
        <dbReference type="SAM" id="Phobius"/>
    </source>
</evidence>
<dbReference type="AlphaFoldDB" id="A0A8D8YTQ1"/>
<keyword evidence="3" id="KW-0716">Sensory transduction</keyword>
<feature type="transmembrane region" description="Helical" evidence="10">
    <location>
        <begin position="90"/>
        <end position="116"/>
    </location>
</feature>
<dbReference type="EMBL" id="HBUF01393230">
    <property type="protein sequence ID" value="CAG6734619.1"/>
    <property type="molecule type" value="Transcribed_RNA"/>
</dbReference>
<evidence type="ECO:0000256" key="5">
    <source>
        <dbReference type="ARBA" id="ARBA00022725"/>
    </source>
</evidence>
<evidence type="ECO:0000256" key="9">
    <source>
        <dbReference type="ARBA" id="ARBA00023224"/>
    </source>
</evidence>
<dbReference type="Pfam" id="PF02949">
    <property type="entry name" value="7tm_6"/>
    <property type="match status" value="1"/>
</dbReference>
<keyword evidence="4 10" id="KW-0812">Transmembrane</keyword>
<name>A0A8D8YTQ1_9HEMI</name>
<keyword evidence="5" id="KW-0552">Olfaction</keyword>
<feature type="transmembrane region" description="Helical" evidence="10">
    <location>
        <begin position="12"/>
        <end position="32"/>
    </location>
</feature>
<dbReference type="InterPro" id="IPR004117">
    <property type="entry name" value="7tm6_olfct_rcpt"/>
</dbReference>
<evidence type="ECO:0000256" key="7">
    <source>
        <dbReference type="ARBA" id="ARBA00023136"/>
    </source>
</evidence>
<keyword evidence="7 10" id="KW-0472">Membrane</keyword>
<evidence type="ECO:0000256" key="6">
    <source>
        <dbReference type="ARBA" id="ARBA00022989"/>
    </source>
</evidence>
<dbReference type="PANTHER" id="PTHR21137:SF35">
    <property type="entry name" value="ODORANT RECEPTOR 19A-RELATED"/>
    <property type="match status" value="1"/>
</dbReference>
<organism evidence="11">
    <name type="scientific">Cacopsylla melanoneura</name>
    <dbReference type="NCBI Taxonomy" id="428564"/>
    <lineage>
        <taxon>Eukaryota</taxon>
        <taxon>Metazoa</taxon>
        <taxon>Ecdysozoa</taxon>
        <taxon>Arthropoda</taxon>
        <taxon>Hexapoda</taxon>
        <taxon>Insecta</taxon>
        <taxon>Pterygota</taxon>
        <taxon>Neoptera</taxon>
        <taxon>Paraneoptera</taxon>
        <taxon>Hemiptera</taxon>
        <taxon>Sternorrhyncha</taxon>
        <taxon>Psylloidea</taxon>
        <taxon>Psyllidae</taxon>
        <taxon>Psyllinae</taxon>
        <taxon>Cacopsylla</taxon>
    </lineage>
</organism>
<feature type="transmembrane region" description="Helical" evidence="10">
    <location>
        <begin position="227"/>
        <end position="244"/>
    </location>
</feature>
<evidence type="ECO:0008006" key="12">
    <source>
        <dbReference type="Google" id="ProtNLM"/>
    </source>
</evidence>
<keyword evidence="6 10" id="KW-1133">Transmembrane helix</keyword>
<reference evidence="11" key="1">
    <citation type="submission" date="2021-05" db="EMBL/GenBank/DDBJ databases">
        <authorList>
            <person name="Alioto T."/>
            <person name="Alioto T."/>
            <person name="Gomez Garrido J."/>
        </authorList>
    </citation>
    <scope>NUCLEOTIDE SEQUENCE</scope>
</reference>
<feature type="transmembrane region" description="Helical" evidence="10">
    <location>
        <begin position="195"/>
        <end position="215"/>
    </location>
</feature>
<evidence type="ECO:0000313" key="11">
    <source>
        <dbReference type="EMBL" id="CAG6734619.1"/>
    </source>
</evidence>
<sequence length="316" mass="36707">MSLSLFRWTWLVFVIITLSVMLLRCAITFFPINAQEYAHIQSVYGHKYPQNQLPQFLYIPRLDTNGPNWSVSSVDTSEPYWFAVLYLAEVYWAVLIVSMSTTFSVIVPFILLHFVGQHFVLSDKLRSLGKLSVGPNLLKPPPMGPRHRLRHYREEQKKVHHELTQVRQCIVDHQKLVEFRALFNSVTGQTLNARVIMLLICCFFSACPITILSRFDIQTQGLMLTEFLVLLSFYGYTCALSEILDWANDITARAACQSQWYVLCPRARRMLTMFVRRTQRPHKIRALDGMVVLGNEHLVKTVRLLYSFVRFVTLRS</sequence>
<keyword evidence="2" id="KW-1003">Cell membrane</keyword>